<feature type="transmembrane region" description="Helical" evidence="6">
    <location>
        <begin position="84"/>
        <end position="105"/>
    </location>
</feature>
<keyword evidence="8" id="KW-1185">Reference proteome</keyword>
<dbReference type="EMBL" id="BAABLX010000024">
    <property type="protein sequence ID" value="GAA4945462.1"/>
    <property type="molecule type" value="Genomic_DNA"/>
</dbReference>
<feature type="transmembrane region" description="Helical" evidence="6">
    <location>
        <begin position="50"/>
        <end position="72"/>
    </location>
</feature>
<dbReference type="GO" id="GO:0020037">
    <property type="term" value="F:heme binding"/>
    <property type="evidence" value="ECO:0007669"/>
    <property type="project" value="InterPro"/>
</dbReference>
<evidence type="ECO:0000256" key="1">
    <source>
        <dbReference type="ARBA" id="ARBA00001971"/>
    </source>
</evidence>
<evidence type="ECO:0000313" key="8">
    <source>
        <dbReference type="Proteomes" id="UP001409585"/>
    </source>
</evidence>
<evidence type="ECO:0000313" key="7">
    <source>
        <dbReference type="EMBL" id="GAA4945462.1"/>
    </source>
</evidence>
<dbReference type="RefSeq" id="WP_345422704.1">
    <property type="nucleotide sequence ID" value="NZ_AP031496.1"/>
</dbReference>
<protein>
    <recommendedName>
        <fullName evidence="9">Succinate dehydrogenase hydrophobic membrane anchor subunit</fullName>
    </recommendedName>
</protein>
<dbReference type="NCBIfam" id="TIGR02968">
    <property type="entry name" value="succ_dehyd_anc"/>
    <property type="match status" value="1"/>
</dbReference>
<dbReference type="InterPro" id="IPR014312">
    <property type="entry name" value="Succ_DH_anchor"/>
</dbReference>
<gene>
    <name evidence="7" type="ORF">GCM10025791_25780</name>
</gene>
<dbReference type="SUPFAM" id="SSF81343">
    <property type="entry name" value="Fumarate reductase respiratory complex transmembrane subunits"/>
    <property type="match status" value="1"/>
</dbReference>
<comment type="function">
    <text evidence="2">Membrane-anchoring subunit of succinate dehydrogenase (SDH).</text>
</comment>
<evidence type="ECO:0008006" key="9">
    <source>
        <dbReference type="Google" id="ProtNLM"/>
    </source>
</evidence>
<evidence type="ECO:0000256" key="3">
    <source>
        <dbReference type="ARBA" id="ARBA00004141"/>
    </source>
</evidence>
<evidence type="ECO:0000256" key="5">
    <source>
        <dbReference type="ARBA" id="ARBA00022989"/>
    </source>
</evidence>
<comment type="cofactor">
    <cofactor evidence="1">
        <name>heme</name>
        <dbReference type="ChEBI" id="CHEBI:30413"/>
    </cofactor>
</comment>
<name>A0AAV3U413_9ALTE</name>
<dbReference type="Gene3D" id="1.20.1300.10">
    <property type="entry name" value="Fumarate reductase/succinate dehydrogenase, transmembrane subunit"/>
    <property type="match status" value="1"/>
</dbReference>
<dbReference type="GO" id="GO:0006099">
    <property type="term" value="P:tricarboxylic acid cycle"/>
    <property type="evidence" value="ECO:0007669"/>
    <property type="project" value="InterPro"/>
</dbReference>
<dbReference type="Proteomes" id="UP001409585">
    <property type="component" value="Unassembled WGS sequence"/>
</dbReference>
<comment type="subcellular location">
    <subcellularLocation>
        <location evidence="3">Membrane</location>
        <topology evidence="3">Multi-pass membrane protein</topology>
    </subcellularLocation>
</comment>
<accession>A0AAV3U413</accession>
<keyword evidence="5 6" id="KW-1133">Transmembrane helix</keyword>
<reference evidence="8" key="1">
    <citation type="journal article" date="2019" name="Int. J. Syst. Evol. Microbiol.">
        <title>The Global Catalogue of Microorganisms (GCM) 10K type strain sequencing project: providing services to taxonomists for standard genome sequencing and annotation.</title>
        <authorList>
            <consortium name="The Broad Institute Genomics Platform"/>
            <consortium name="The Broad Institute Genome Sequencing Center for Infectious Disease"/>
            <person name="Wu L."/>
            <person name="Ma J."/>
        </authorList>
    </citation>
    <scope>NUCLEOTIDE SEQUENCE [LARGE SCALE GENOMIC DNA]</scope>
    <source>
        <strain evidence="8">JCM 19134</strain>
    </source>
</reference>
<keyword evidence="4 6" id="KW-0812">Transmembrane</keyword>
<organism evidence="7 8">
    <name type="scientific">Halioxenophilus aromaticivorans</name>
    <dbReference type="NCBI Taxonomy" id="1306992"/>
    <lineage>
        <taxon>Bacteria</taxon>
        <taxon>Pseudomonadati</taxon>
        <taxon>Pseudomonadota</taxon>
        <taxon>Gammaproteobacteria</taxon>
        <taxon>Alteromonadales</taxon>
        <taxon>Alteromonadaceae</taxon>
        <taxon>Halioxenophilus</taxon>
    </lineage>
</organism>
<evidence type="ECO:0000256" key="6">
    <source>
        <dbReference type="SAM" id="Phobius"/>
    </source>
</evidence>
<comment type="caution">
    <text evidence="7">The sequence shown here is derived from an EMBL/GenBank/DDBJ whole genome shotgun (WGS) entry which is preliminary data.</text>
</comment>
<dbReference type="AlphaFoldDB" id="A0AAV3U413"/>
<evidence type="ECO:0000256" key="4">
    <source>
        <dbReference type="ARBA" id="ARBA00022692"/>
    </source>
</evidence>
<sequence length="106" mass="11525">MNKGWGVKHWVFQRVSNALIVLFAVLLAATLISGVSYESLQALMSNPLVKIYLAITLLFVFANSILAAWQIAGDYAKKLNISSNVLVGITVIVSAIYLIAGLKIIF</sequence>
<proteinExistence type="predicted"/>
<keyword evidence="6" id="KW-0472">Membrane</keyword>
<dbReference type="InterPro" id="IPR034804">
    <property type="entry name" value="SQR/QFR_C/D"/>
</dbReference>
<evidence type="ECO:0000256" key="2">
    <source>
        <dbReference type="ARBA" id="ARBA00004050"/>
    </source>
</evidence>
<dbReference type="GO" id="GO:0016020">
    <property type="term" value="C:membrane"/>
    <property type="evidence" value="ECO:0007669"/>
    <property type="project" value="UniProtKB-SubCell"/>
</dbReference>